<geneLocation type="plasmid" evidence="2 3">
    <name>pPF72-1</name>
</geneLocation>
<reference evidence="2" key="1">
    <citation type="submission" date="2016-06" db="EMBL/GenBank/DDBJ databases">
        <title>Complete Genome Sequence of Pandoraea faecigallinarum DSM-23572.</title>
        <authorList>
            <person name="Yong D."/>
            <person name="Ee R."/>
            <person name="Lim Y.-L."/>
            <person name="Yin W.-F."/>
            <person name="Chan K.-G."/>
        </authorList>
    </citation>
    <scope>NUCLEOTIDE SEQUENCE</scope>
    <source>
        <strain evidence="2">DSM 23572</strain>
        <plasmid evidence="2">pPF72-1</plasmid>
    </source>
</reference>
<organism evidence="2 3">
    <name type="scientific">Pandoraea faecigallinarum</name>
    <dbReference type="NCBI Taxonomy" id="656179"/>
    <lineage>
        <taxon>Bacteria</taxon>
        <taxon>Pseudomonadati</taxon>
        <taxon>Pseudomonadota</taxon>
        <taxon>Betaproteobacteria</taxon>
        <taxon>Burkholderiales</taxon>
        <taxon>Burkholderiaceae</taxon>
        <taxon>Pandoraea</taxon>
    </lineage>
</organism>
<dbReference type="KEGG" id="pfg:AB870_24755"/>
<evidence type="ECO:0000313" key="2">
    <source>
        <dbReference type="EMBL" id="AKM33394.1"/>
    </source>
</evidence>
<feature type="region of interest" description="Disordered" evidence="1">
    <location>
        <begin position="1"/>
        <end position="28"/>
    </location>
</feature>
<feature type="compositionally biased region" description="Polar residues" evidence="1">
    <location>
        <begin position="1"/>
        <end position="14"/>
    </location>
</feature>
<dbReference type="EMBL" id="CP011808">
    <property type="protein sequence ID" value="AKM33394.1"/>
    <property type="molecule type" value="Genomic_DNA"/>
</dbReference>
<gene>
    <name evidence="2" type="ORF">AB870_24755</name>
</gene>
<evidence type="ECO:0000313" key="3">
    <source>
        <dbReference type="Proteomes" id="UP000035651"/>
    </source>
</evidence>
<name>A0A0H3WZ43_9BURK</name>
<sequence>MTRINSNSNASFSHSIAEPAQGSGHAPAAAAARNTAGVGTITAVAEQYRDVVTGAQINASQIMEFVCKVKGAQRDIENLNKQQLQKASTETRVEMVQARIAAAEIGTEGSNKSAKGQIIEGAIQAGVGALSTAGAAKDSAMQHIAPVGSGASSLVHGVVALKANADLLKDKTIQAQVSFLEKLDEILTVGVRDASEGSKGSSENVLTVARDLTQFTQGFFNAIIMRG</sequence>
<proteinExistence type="predicted"/>
<evidence type="ECO:0000256" key="1">
    <source>
        <dbReference type="SAM" id="MobiDB-lite"/>
    </source>
</evidence>
<dbReference type="AlphaFoldDB" id="A0A0H3WZ43"/>
<accession>A0A0H3WZ43</accession>
<protein>
    <submittedName>
        <fullName evidence="2">Uncharacterized protein</fullName>
    </submittedName>
</protein>
<keyword evidence="3" id="KW-1185">Reference proteome</keyword>
<dbReference type="RefSeq" id="WP_047909353.1">
    <property type="nucleotide sequence ID" value="NZ_CP011808.2"/>
</dbReference>
<keyword evidence="2" id="KW-0614">Plasmid</keyword>
<dbReference type="PATRIC" id="fig|656179.3.peg.5326"/>
<dbReference type="Proteomes" id="UP000035651">
    <property type="component" value="Plasmid pPF72-1"/>
</dbReference>